<evidence type="ECO:0000313" key="2">
    <source>
        <dbReference type="EMBL" id="CCI46965.1"/>
    </source>
</evidence>
<feature type="region of interest" description="Disordered" evidence="1">
    <location>
        <begin position="68"/>
        <end position="133"/>
    </location>
</feature>
<organism evidence="2 3">
    <name type="scientific">Albugo candida</name>
    <dbReference type="NCBI Taxonomy" id="65357"/>
    <lineage>
        <taxon>Eukaryota</taxon>
        <taxon>Sar</taxon>
        <taxon>Stramenopiles</taxon>
        <taxon>Oomycota</taxon>
        <taxon>Peronosporomycetes</taxon>
        <taxon>Albuginales</taxon>
        <taxon>Albuginaceae</taxon>
        <taxon>Albugo</taxon>
    </lineage>
</organism>
<protein>
    <submittedName>
        <fullName evidence="2">Uncharacterized protein</fullName>
    </submittedName>
</protein>
<keyword evidence="3" id="KW-1185">Reference proteome</keyword>
<dbReference type="EMBL" id="CAIX01000145">
    <property type="protein sequence ID" value="CCI46965.1"/>
    <property type="molecule type" value="Genomic_DNA"/>
</dbReference>
<sequence length="158" mass="17921">MDNWNYLFKESENQLLWDLDWLGDDELPNLPWCVDEHNPNWGSNSFLFPSTVPFDKCVSPTNWMKESSNTTRRLFSDPSWEAQNNDSRLRARRGVPCNVSSNSARPPTNVSIHPCGLPNSRGGDSNGKVKAKHNSIVSNELKTVSVKNFIRSSNRIEA</sequence>
<feature type="compositionally biased region" description="Polar residues" evidence="1">
    <location>
        <begin position="98"/>
        <end position="111"/>
    </location>
</feature>
<gene>
    <name evidence="2" type="ORF">BN9_079200</name>
</gene>
<dbReference type="Proteomes" id="UP000053237">
    <property type="component" value="Unassembled WGS sequence"/>
</dbReference>
<proteinExistence type="predicted"/>
<comment type="caution">
    <text evidence="2">The sequence shown here is derived from an EMBL/GenBank/DDBJ whole genome shotgun (WGS) entry which is preliminary data.</text>
</comment>
<dbReference type="AlphaFoldDB" id="A0A024GJB8"/>
<reference evidence="2 3" key="1">
    <citation type="submission" date="2012-05" db="EMBL/GenBank/DDBJ databases">
        <title>Recombination and specialization in a pathogen metapopulation.</title>
        <authorList>
            <person name="Gardiner A."/>
            <person name="Kemen E."/>
            <person name="Schultz-Larsen T."/>
            <person name="MacLean D."/>
            <person name="Van Oosterhout C."/>
            <person name="Jones J.D.G."/>
        </authorList>
    </citation>
    <scope>NUCLEOTIDE SEQUENCE [LARGE SCALE GENOMIC DNA]</scope>
    <source>
        <strain evidence="2 3">Ac Nc2</strain>
    </source>
</reference>
<evidence type="ECO:0000256" key="1">
    <source>
        <dbReference type="SAM" id="MobiDB-lite"/>
    </source>
</evidence>
<dbReference type="InParanoid" id="A0A024GJB8"/>
<accession>A0A024GJB8</accession>
<name>A0A024GJB8_9STRA</name>
<evidence type="ECO:0000313" key="3">
    <source>
        <dbReference type="Proteomes" id="UP000053237"/>
    </source>
</evidence>